<accession>A0A2P2IQS6</accession>
<dbReference type="EMBL" id="GGEC01003090">
    <property type="protein sequence ID" value="MBW83573.1"/>
    <property type="molecule type" value="Transcribed_RNA"/>
</dbReference>
<name>A0A2P2IQS6_RHIMU</name>
<proteinExistence type="predicted"/>
<dbReference type="AlphaFoldDB" id="A0A2P2IQS6"/>
<reference evidence="1" key="1">
    <citation type="submission" date="2018-02" db="EMBL/GenBank/DDBJ databases">
        <title>Rhizophora mucronata_Transcriptome.</title>
        <authorList>
            <person name="Meera S.P."/>
            <person name="Sreeshan A."/>
            <person name="Augustine A."/>
        </authorList>
    </citation>
    <scope>NUCLEOTIDE SEQUENCE</scope>
    <source>
        <tissue evidence="1">Leaf</tissue>
    </source>
</reference>
<evidence type="ECO:0000313" key="1">
    <source>
        <dbReference type="EMBL" id="MBW83573.1"/>
    </source>
</evidence>
<sequence>MPLFTNPETSLAGRDWLFPQEPPTASLGEDWENGLLLLLGLDMGFSGE</sequence>
<protein>
    <submittedName>
        <fullName evidence="1">Zinc finger CCCH domain-containing protein 55 isoform X2</fullName>
    </submittedName>
</protein>
<organism evidence="1">
    <name type="scientific">Rhizophora mucronata</name>
    <name type="common">Asiatic mangrove</name>
    <dbReference type="NCBI Taxonomy" id="61149"/>
    <lineage>
        <taxon>Eukaryota</taxon>
        <taxon>Viridiplantae</taxon>
        <taxon>Streptophyta</taxon>
        <taxon>Embryophyta</taxon>
        <taxon>Tracheophyta</taxon>
        <taxon>Spermatophyta</taxon>
        <taxon>Magnoliopsida</taxon>
        <taxon>eudicotyledons</taxon>
        <taxon>Gunneridae</taxon>
        <taxon>Pentapetalae</taxon>
        <taxon>rosids</taxon>
        <taxon>fabids</taxon>
        <taxon>Malpighiales</taxon>
        <taxon>Rhizophoraceae</taxon>
        <taxon>Rhizophora</taxon>
    </lineage>
</organism>